<dbReference type="Gene3D" id="1.10.357.10">
    <property type="entry name" value="Tetracycline Repressor, domain 2"/>
    <property type="match status" value="1"/>
</dbReference>
<dbReference type="InterPro" id="IPR050109">
    <property type="entry name" value="HTH-type_TetR-like_transc_reg"/>
</dbReference>
<evidence type="ECO:0000256" key="2">
    <source>
        <dbReference type="ARBA" id="ARBA00023125"/>
    </source>
</evidence>
<gene>
    <name evidence="6" type="ORF">HGK34_14210</name>
</gene>
<evidence type="ECO:0000313" key="7">
    <source>
        <dbReference type="Proteomes" id="UP000675409"/>
    </source>
</evidence>
<proteinExistence type="predicted"/>
<accession>A0ABS1LNQ8</accession>
<dbReference type="PANTHER" id="PTHR30055">
    <property type="entry name" value="HTH-TYPE TRANSCRIPTIONAL REGULATOR RUTR"/>
    <property type="match status" value="1"/>
</dbReference>
<dbReference type="EMBL" id="JABBYC010000027">
    <property type="protein sequence ID" value="MBL0887418.1"/>
    <property type="molecule type" value="Genomic_DNA"/>
</dbReference>
<comment type="caution">
    <text evidence="6">The sequence shown here is derived from an EMBL/GenBank/DDBJ whole genome shotgun (WGS) entry which is preliminary data.</text>
</comment>
<evidence type="ECO:0000256" key="4">
    <source>
        <dbReference type="PROSITE-ProRule" id="PRU00335"/>
    </source>
</evidence>
<evidence type="ECO:0000313" key="6">
    <source>
        <dbReference type="EMBL" id="MBL0887418.1"/>
    </source>
</evidence>
<dbReference type="InterPro" id="IPR036271">
    <property type="entry name" value="Tet_transcr_reg_TetR-rel_C_sf"/>
</dbReference>
<dbReference type="PRINTS" id="PR00455">
    <property type="entry name" value="HTHTETR"/>
</dbReference>
<sequence>MQPTDPEATSKRLTRRRAETRRRLIDAAYEVFAEVGIRDAPVELICERAGFTRGAFYSNFGSKEEIFLAMYEIQMSSRAERLAAGAEAALRAVGTPGPRGAGKAVALIAAQFVEGLGDDVRWYPVFAEFRAQALRRSELRAPTAAAEARFEATLAHALQQAARALGLRFTVNENDLALVVRSMYEAMLTRMLLREVTDGGAEEMARSLTELMLGVSAPASAGPGPADRERRR</sequence>
<evidence type="ECO:0000256" key="1">
    <source>
        <dbReference type="ARBA" id="ARBA00023015"/>
    </source>
</evidence>
<protein>
    <submittedName>
        <fullName evidence="6">Helix-turn-helix transcriptional regulator</fullName>
    </submittedName>
</protein>
<dbReference type="PANTHER" id="PTHR30055:SF234">
    <property type="entry name" value="HTH-TYPE TRANSCRIPTIONAL REGULATOR BETI"/>
    <property type="match status" value="1"/>
</dbReference>
<dbReference type="Pfam" id="PF00440">
    <property type="entry name" value="TetR_N"/>
    <property type="match status" value="1"/>
</dbReference>
<dbReference type="Proteomes" id="UP000675409">
    <property type="component" value="Unassembled WGS sequence"/>
</dbReference>
<organism evidence="6 7">
    <name type="scientific">Myceligenerans indicum</name>
    <dbReference type="NCBI Taxonomy" id="2593663"/>
    <lineage>
        <taxon>Bacteria</taxon>
        <taxon>Bacillati</taxon>
        <taxon>Actinomycetota</taxon>
        <taxon>Actinomycetes</taxon>
        <taxon>Micrococcales</taxon>
        <taxon>Promicromonosporaceae</taxon>
        <taxon>Myceligenerans</taxon>
    </lineage>
</organism>
<evidence type="ECO:0000259" key="5">
    <source>
        <dbReference type="PROSITE" id="PS50977"/>
    </source>
</evidence>
<dbReference type="RefSeq" id="WP_201848480.1">
    <property type="nucleotide sequence ID" value="NZ_JABBYC010000027.1"/>
</dbReference>
<keyword evidence="7" id="KW-1185">Reference proteome</keyword>
<dbReference type="PROSITE" id="PS50977">
    <property type="entry name" value="HTH_TETR_2"/>
    <property type="match status" value="1"/>
</dbReference>
<name>A0ABS1LNQ8_9MICO</name>
<dbReference type="InterPro" id="IPR001647">
    <property type="entry name" value="HTH_TetR"/>
</dbReference>
<dbReference type="InterPro" id="IPR009057">
    <property type="entry name" value="Homeodomain-like_sf"/>
</dbReference>
<keyword evidence="3" id="KW-0804">Transcription</keyword>
<keyword evidence="1" id="KW-0805">Transcription regulation</keyword>
<keyword evidence="2 4" id="KW-0238">DNA-binding</keyword>
<feature type="DNA-binding region" description="H-T-H motif" evidence="4">
    <location>
        <begin position="41"/>
        <end position="60"/>
    </location>
</feature>
<evidence type="ECO:0000256" key="3">
    <source>
        <dbReference type="ARBA" id="ARBA00023163"/>
    </source>
</evidence>
<reference evidence="6 7" key="1">
    <citation type="journal article" date="2021" name="Arch. Microbiol.">
        <title>Myceligenerans indicum sp. nov., an actinobacterium isolated from mangrove sediment of Sundarbans, India.</title>
        <authorList>
            <person name="Asha K."/>
            <person name="Bhadury P."/>
        </authorList>
    </citation>
    <scope>NUCLEOTIDE SEQUENCE [LARGE SCALE GENOMIC DNA]</scope>
    <source>
        <strain evidence="6 7">I2</strain>
    </source>
</reference>
<dbReference type="SUPFAM" id="SSF48498">
    <property type="entry name" value="Tetracyclin repressor-like, C-terminal domain"/>
    <property type="match status" value="1"/>
</dbReference>
<feature type="domain" description="HTH tetR-type" evidence="5">
    <location>
        <begin position="18"/>
        <end position="78"/>
    </location>
</feature>
<dbReference type="SUPFAM" id="SSF46689">
    <property type="entry name" value="Homeodomain-like"/>
    <property type="match status" value="1"/>
</dbReference>